<dbReference type="GO" id="GO:0009279">
    <property type="term" value="C:cell outer membrane"/>
    <property type="evidence" value="ECO:0007669"/>
    <property type="project" value="UniProtKB-SubCell"/>
</dbReference>
<evidence type="ECO:0000256" key="7">
    <source>
        <dbReference type="ARBA" id="ARBA00023139"/>
    </source>
</evidence>
<comment type="subunit">
    <text evidence="4 11">The basal body constitutes a major portion of the flagellar organelle and consists of four rings (L,P,S, and M) mounted on a central rod.</text>
</comment>
<dbReference type="NCBIfam" id="NF001304">
    <property type="entry name" value="PRK00249.1-4"/>
    <property type="match status" value="1"/>
</dbReference>
<dbReference type="PROSITE" id="PS51257">
    <property type="entry name" value="PROKAR_LIPOPROTEIN"/>
    <property type="match status" value="1"/>
</dbReference>
<dbReference type="HAMAP" id="MF_00415">
    <property type="entry name" value="FlgH"/>
    <property type="match status" value="1"/>
</dbReference>
<dbReference type="Pfam" id="PF02107">
    <property type="entry name" value="FlgH"/>
    <property type="match status" value="1"/>
</dbReference>
<dbReference type="AlphaFoldDB" id="A0AAV3U009"/>
<evidence type="ECO:0000256" key="9">
    <source>
        <dbReference type="ARBA" id="ARBA00023237"/>
    </source>
</evidence>
<comment type="function">
    <text evidence="1 11">Assembles around the rod to form the L-ring and probably protects the motor/basal body from shearing forces during rotation.</text>
</comment>
<keyword evidence="7" id="KW-0564">Palmitate</keyword>
<dbReference type="PANTHER" id="PTHR34933">
    <property type="entry name" value="FLAGELLAR L-RING PROTEIN"/>
    <property type="match status" value="1"/>
</dbReference>
<keyword evidence="13" id="KW-0282">Flagellum</keyword>
<name>A0AAV3U009_9ALTE</name>
<feature type="chain" id="PRO_5043360301" description="Flagellar L-ring protein" evidence="12">
    <location>
        <begin position="27"/>
        <end position="230"/>
    </location>
</feature>
<protein>
    <recommendedName>
        <fullName evidence="11">Flagellar L-ring protein</fullName>
    </recommendedName>
    <alternativeName>
        <fullName evidence="11">Basal body L-ring protein</fullName>
    </alternativeName>
</protein>
<dbReference type="GO" id="GO:0071973">
    <property type="term" value="P:bacterial-type flagellum-dependent cell motility"/>
    <property type="evidence" value="ECO:0007669"/>
    <property type="project" value="InterPro"/>
</dbReference>
<evidence type="ECO:0000256" key="1">
    <source>
        <dbReference type="ARBA" id="ARBA00002591"/>
    </source>
</evidence>
<keyword evidence="6 11" id="KW-0472">Membrane</keyword>
<dbReference type="Proteomes" id="UP001409585">
    <property type="component" value="Unassembled WGS sequence"/>
</dbReference>
<dbReference type="EMBL" id="BAABLX010000007">
    <property type="protein sequence ID" value="GAA4936408.1"/>
    <property type="molecule type" value="Genomic_DNA"/>
</dbReference>
<dbReference type="InterPro" id="IPR000527">
    <property type="entry name" value="Flag_Lring"/>
</dbReference>
<comment type="subcellular location">
    <subcellularLocation>
        <location evidence="11">Cell outer membrane</location>
        <topology evidence="11">Lipid-anchor</topology>
    </subcellularLocation>
    <subcellularLocation>
        <location evidence="11">Bacterial flagellum basal body</location>
    </subcellularLocation>
    <subcellularLocation>
        <location evidence="2">Membrane</location>
        <topology evidence="2">Lipid-anchor</topology>
    </subcellularLocation>
</comment>
<evidence type="ECO:0000256" key="4">
    <source>
        <dbReference type="ARBA" id="ARBA00011439"/>
    </source>
</evidence>
<sequence length="230" mass="24208">MMGRQSKALILLCAVGLLAGCGGQQIAPQPGADPHYAPVVAPSQPMHPPSNGSLFSSNYAMSLYGDAKAMRVGDIITVLLEEETTSSKSSGVSVSKDSDIGINEGTILGTGISASNLSLLTNVGGSRAFNGGADADQSNLLEGSITVTVADILENGNLIIRGEKWLTLNRGDEYIRVSGIVRPQDITTDNTIQSTRIANARISYSGTGELADSNRMGWLSRFFNSALWPF</sequence>
<evidence type="ECO:0000256" key="6">
    <source>
        <dbReference type="ARBA" id="ARBA00023136"/>
    </source>
</evidence>
<dbReference type="RefSeq" id="WP_390518002.1">
    <property type="nucleotide sequence ID" value="NZ_AP031496.1"/>
</dbReference>
<comment type="caution">
    <text evidence="13">The sequence shown here is derived from an EMBL/GenBank/DDBJ whole genome shotgun (WGS) entry which is preliminary data.</text>
</comment>
<dbReference type="GO" id="GO:0009427">
    <property type="term" value="C:bacterial-type flagellum basal body, distal rod, L ring"/>
    <property type="evidence" value="ECO:0007669"/>
    <property type="project" value="InterPro"/>
</dbReference>
<keyword evidence="13" id="KW-0966">Cell projection</keyword>
<organism evidence="13 14">
    <name type="scientific">Halioxenophilus aromaticivorans</name>
    <dbReference type="NCBI Taxonomy" id="1306992"/>
    <lineage>
        <taxon>Bacteria</taxon>
        <taxon>Pseudomonadati</taxon>
        <taxon>Pseudomonadota</taxon>
        <taxon>Gammaproteobacteria</taxon>
        <taxon>Alteromonadales</taxon>
        <taxon>Alteromonadaceae</taxon>
        <taxon>Halioxenophilus</taxon>
    </lineage>
</organism>
<dbReference type="PRINTS" id="PR01008">
    <property type="entry name" value="FLGLRINGFLGH"/>
</dbReference>
<evidence type="ECO:0000256" key="8">
    <source>
        <dbReference type="ARBA" id="ARBA00023143"/>
    </source>
</evidence>
<proteinExistence type="inferred from homology"/>
<comment type="similarity">
    <text evidence="3 11">Belongs to the FlgH family.</text>
</comment>
<evidence type="ECO:0000256" key="12">
    <source>
        <dbReference type="SAM" id="SignalP"/>
    </source>
</evidence>
<evidence type="ECO:0000313" key="14">
    <source>
        <dbReference type="Proteomes" id="UP001409585"/>
    </source>
</evidence>
<evidence type="ECO:0000313" key="13">
    <source>
        <dbReference type="EMBL" id="GAA4936408.1"/>
    </source>
</evidence>
<keyword evidence="5 11" id="KW-0732">Signal</keyword>
<dbReference type="PANTHER" id="PTHR34933:SF1">
    <property type="entry name" value="FLAGELLAR L-RING PROTEIN"/>
    <property type="match status" value="1"/>
</dbReference>
<evidence type="ECO:0000256" key="5">
    <source>
        <dbReference type="ARBA" id="ARBA00022729"/>
    </source>
</evidence>
<keyword evidence="8 11" id="KW-0975">Bacterial flagellum</keyword>
<keyword evidence="10 11" id="KW-0449">Lipoprotein</keyword>
<accession>A0AAV3U009</accession>
<keyword evidence="13" id="KW-0969">Cilium</keyword>
<feature type="signal peptide" evidence="12">
    <location>
        <begin position="1"/>
        <end position="26"/>
    </location>
</feature>
<gene>
    <name evidence="11 13" type="primary">flgH</name>
    <name evidence="13" type="ORF">GCM10025791_12640</name>
</gene>
<dbReference type="GO" id="GO:0003774">
    <property type="term" value="F:cytoskeletal motor activity"/>
    <property type="evidence" value="ECO:0007669"/>
    <property type="project" value="InterPro"/>
</dbReference>
<evidence type="ECO:0000256" key="3">
    <source>
        <dbReference type="ARBA" id="ARBA00006929"/>
    </source>
</evidence>
<evidence type="ECO:0000256" key="11">
    <source>
        <dbReference type="HAMAP-Rule" id="MF_00415"/>
    </source>
</evidence>
<reference evidence="14" key="1">
    <citation type="journal article" date="2019" name="Int. J. Syst. Evol. Microbiol.">
        <title>The Global Catalogue of Microorganisms (GCM) 10K type strain sequencing project: providing services to taxonomists for standard genome sequencing and annotation.</title>
        <authorList>
            <consortium name="The Broad Institute Genomics Platform"/>
            <consortium name="The Broad Institute Genome Sequencing Center for Infectious Disease"/>
            <person name="Wu L."/>
            <person name="Ma J."/>
        </authorList>
    </citation>
    <scope>NUCLEOTIDE SEQUENCE [LARGE SCALE GENOMIC DNA]</scope>
    <source>
        <strain evidence="14">JCM 19134</strain>
    </source>
</reference>
<keyword evidence="14" id="KW-1185">Reference proteome</keyword>
<evidence type="ECO:0000256" key="2">
    <source>
        <dbReference type="ARBA" id="ARBA00004635"/>
    </source>
</evidence>
<keyword evidence="9 11" id="KW-0998">Cell outer membrane</keyword>
<evidence type="ECO:0000256" key="10">
    <source>
        <dbReference type="ARBA" id="ARBA00023288"/>
    </source>
</evidence>